<organism evidence="1">
    <name type="scientific">Arundo donax</name>
    <name type="common">Giant reed</name>
    <name type="synonym">Donax arundinaceus</name>
    <dbReference type="NCBI Taxonomy" id="35708"/>
    <lineage>
        <taxon>Eukaryota</taxon>
        <taxon>Viridiplantae</taxon>
        <taxon>Streptophyta</taxon>
        <taxon>Embryophyta</taxon>
        <taxon>Tracheophyta</taxon>
        <taxon>Spermatophyta</taxon>
        <taxon>Magnoliopsida</taxon>
        <taxon>Liliopsida</taxon>
        <taxon>Poales</taxon>
        <taxon>Poaceae</taxon>
        <taxon>PACMAD clade</taxon>
        <taxon>Arundinoideae</taxon>
        <taxon>Arundineae</taxon>
        <taxon>Arundo</taxon>
    </lineage>
</organism>
<dbReference type="EMBL" id="GBRH01202946">
    <property type="protein sequence ID" value="JAD94949.1"/>
    <property type="molecule type" value="Transcribed_RNA"/>
</dbReference>
<reference evidence="1" key="2">
    <citation type="journal article" date="2015" name="Data Brief">
        <title>Shoot transcriptome of the giant reed, Arundo donax.</title>
        <authorList>
            <person name="Barrero R.A."/>
            <person name="Guerrero F.D."/>
            <person name="Moolhuijzen P."/>
            <person name="Goolsby J.A."/>
            <person name="Tidwell J."/>
            <person name="Bellgard S.E."/>
            <person name="Bellgard M.I."/>
        </authorList>
    </citation>
    <scope>NUCLEOTIDE SEQUENCE</scope>
    <source>
        <tissue evidence="1">Shoot tissue taken approximately 20 cm above the soil surface</tissue>
    </source>
</reference>
<dbReference type="AlphaFoldDB" id="A0A0A9E2B3"/>
<reference evidence="1" key="1">
    <citation type="submission" date="2014-09" db="EMBL/GenBank/DDBJ databases">
        <authorList>
            <person name="Magalhaes I.L.F."/>
            <person name="Oliveira U."/>
            <person name="Santos F.R."/>
            <person name="Vidigal T.H.D.A."/>
            <person name="Brescovit A.D."/>
            <person name="Santos A.J."/>
        </authorList>
    </citation>
    <scope>NUCLEOTIDE SEQUENCE</scope>
    <source>
        <tissue evidence="1">Shoot tissue taken approximately 20 cm above the soil surface</tissue>
    </source>
</reference>
<proteinExistence type="predicted"/>
<sequence length="52" mass="6044">MWRSEGGQGCIPLESLHRRGRRMLQLLWAPWLFSRVGSDQQGTRRTISMSLT</sequence>
<name>A0A0A9E2B3_ARUDO</name>
<accession>A0A0A9E2B3</accession>
<protein>
    <submittedName>
        <fullName evidence="1">Uncharacterized protein</fullName>
    </submittedName>
</protein>
<evidence type="ECO:0000313" key="1">
    <source>
        <dbReference type="EMBL" id="JAD94949.1"/>
    </source>
</evidence>